<organism evidence="1 2">
    <name type="scientific">Streblomastix strix</name>
    <dbReference type="NCBI Taxonomy" id="222440"/>
    <lineage>
        <taxon>Eukaryota</taxon>
        <taxon>Metamonada</taxon>
        <taxon>Preaxostyla</taxon>
        <taxon>Oxymonadida</taxon>
        <taxon>Streblomastigidae</taxon>
        <taxon>Streblomastix</taxon>
    </lineage>
</organism>
<protein>
    <submittedName>
        <fullName evidence="1">Uncharacterized protein</fullName>
    </submittedName>
</protein>
<reference evidence="1 2" key="1">
    <citation type="submission" date="2019-03" db="EMBL/GenBank/DDBJ databases">
        <title>Single cell metagenomics reveals metabolic interactions within the superorganism composed of flagellate Streblomastix strix and complex community of Bacteroidetes bacteria on its surface.</title>
        <authorList>
            <person name="Treitli S.C."/>
            <person name="Kolisko M."/>
            <person name="Husnik F."/>
            <person name="Keeling P."/>
            <person name="Hampl V."/>
        </authorList>
    </citation>
    <scope>NUCLEOTIDE SEQUENCE [LARGE SCALE GENOMIC DNA]</scope>
    <source>
        <strain evidence="1">ST1C</strain>
    </source>
</reference>
<dbReference type="AlphaFoldDB" id="A0A5J4VFJ2"/>
<gene>
    <name evidence="1" type="ORF">EZS28_023122</name>
</gene>
<evidence type="ECO:0000313" key="1">
    <source>
        <dbReference type="EMBL" id="KAA6381351.1"/>
    </source>
</evidence>
<dbReference type="Proteomes" id="UP000324800">
    <property type="component" value="Unassembled WGS sequence"/>
</dbReference>
<comment type="caution">
    <text evidence="1">The sequence shown here is derived from an EMBL/GenBank/DDBJ whole genome shotgun (WGS) entry which is preliminary data.</text>
</comment>
<name>A0A5J4VFJ2_9EUKA</name>
<sequence length="127" mass="14708">MTKIKLDEETEIVEEVNIGIEDVYDETLPHGPLSTDPLLFYGVYHLKISERDVNKCQGEERILPTFEQTSYSSYAVSYSARNRYLAGRVRNQSIFDRPRDTVSLRRNFKVATAYAKNERASRSLRGR</sequence>
<dbReference type="EMBL" id="SNRW01007372">
    <property type="protein sequence ID" value="KAA6381351.1"/>
    <property type="molecule type" value="Genomic_DNA"/>
</dbReference>
<accession>A0A5J4VFJ2</accession>
<proteinExistence type="predicted"/>
<evidence type="ECO:0000313" key="2">
    <source>
        <dbReference type="Proteomes" id="UP000324800"/>
    </source>
</evidence>